<accession>A0ABR6R8K9</accession>
<proteinExistence type="predicted"/>
<gene>
    <name evidence="1" type="ORF">GGD45_005994</name>
</gene>
<evidence type="ECO:0000313" key="1">
    <source>
        <dbReference type="EMBL" id="MBB6495528.1"/>
    </source>
</evidence>
<sequence length="122" mass="13509">MGLVVLLGVGVVFCVVVQLVAAKPTTNSPERHAPNLRCALNGKCLLFSVVQPLSIKRMRFSWIFSKFQAATQSNLPMTFFKGGWTVYSDSLFFPMLYCRQAHFETRPEAEIAQGKPVPAGSK</sequence>
<name>A0ABR6R8K9_RHITR</name>
<keyword evidence="2" id="KW-1185">Reference proteome</keyword>
<dbReference type="EMBL" id="JACHBF010000032">
    <property type="protein sequence ID" value="MBB6495528.1"/>
    <property type="molecule type" value="Genomic_DNA"/>
</dbReference>
<evidence type="ECO:0008006" key="3">
    <source>
        <dbReference type="Google" id="ProtNLM"/>
    </source>
</evidence>
<evidence type="ECO:0000313" key="2">
    <source>
        <dbReference type="Proteomes" id="UP000526625"/>
    </source>
</evidence>
<comment type="caution">
    <text evidence="1">The sequence shown here is derived from an EMBL/GenBank/DDBJ whole genome shotgun (WGS) entry which is preliminary data.</text>
</comment>
<protein>
    <recommendedName>
        <fullName evidence="3">Secreted protein</fullName>
    </recommendedName>
</protein>
<dbReference type="Proteomes" id="UP000526625">
    <property type="component" value="Unassembled WGS sequence"/>
</dbReference>
<organism evidence="1 2">
    <name type="scientific">Rhizobium tropici</name>
    <dbReference type="NCBI Taxonomy" id="398"/>
    <lineage>
        <taxon>Bacteria</taxon>
        <taxon>Pseudomonadati</taxon>
        <taxon>Pseudomonadota</taxon>
        <taxon>Alphaproteobacteria</taxon>
        <taxon>Hyphomicrobiales</taxon>
        <taxon>Rhizobiaceae</taxon>
        <taxon>Rhizobium/Agrobacterium group</taxon>
        <taxon>Rhizobium</taxon>
    </lineage>
</organism>
<reference evidence="1 2" key="1">
    <citation type="submission" date="2020-08" db="EMBL/GenBank/DDBJ databases">
        <title>Genomic Encyclopedia of Type Strains, Phase IV (KMG-V): Genome sequencing to study the core and pangenomes of soil and plant-associated prokaryotes.</title>
        <authorList>
            <person name="Whitman W."/>
        </authorList>
    </citation>
    <scope>NUCLEOTIDE SEQUENCE [LARGE SCALE GENOMIC DNA]</scope>
    <source>
        <strain evidence="1 2">SEMIA 4059</strain>
    </source>
</reference>